<organism evidence="3 4">
    <name type="scientific">Quercus lobata</name>
    <name type="common">Valley oak</name>
    <dbReference type="NCBI Taxonomy" id="97700"/>
    <lineage>
        <taxon>Eukaryota</taxon>
        <taxon>Viridiplantae</taxon>
        <taxon>Streptophyta</taxon>
        <taxon>Embryophyta</taxon>
        <taxon>Tracheophyta</taxon>
        <taxon>Spermatophyta</taxon>
        <taxon>Magnoliopsida</taxon>
        <taxon>eudicotyledons</taxon>
        <taxon>Gunneridae</taxon>
        <taxon>Pentapetalae</taxon>
        <taxon>rosids</taxon>
        <taxon>fabids</taxon>
        <taxon>Fagales</taxon>
        <taxon>Fagaceae</taxon>
        <taxon>Quercus</taxon>
    </lineage>
</organism>
<dbReference type="InterPro" id="IPR055414">
    <property type="entry name" value="LRR_R13L4/SHOC2-like"/>
</dbReference>
<dbReference type="PANTHER" id="PTHR47186:SF18">
    <property type="entry name" value="RX N-TERMINAL DOMAIN-CONTAINING PROTEIN"/>
    <property type="match status" value="1"/>
</dbReference>
<keyword evidence="4" id="KW-1185">Reference proteome</keyword>
<name>A0A7N2L3W9_QUELO</name>
<reference evidence="3 4" key="1">
    <citation type="journal article" date="2016" name="G3 (Bethesda)">
        <title>First Draft Assembly and Annotation of the Genome of a California Endemic Oak Quercus lobata Nee (Fagaceae).</title>
        <authorList>
            <person name="Sork V.L."/>
            <person name="Fitz-Gibbon S.T."/>
            <person name="Puiu D."/>
            <person name="Crepeau M."/>
            <person name="Gugger P.F."/>
            <person name="Sherman R."/>
            <person name="Stevens K."/>
            <person name="Langley C.H."/>
            <person name="Pellegrini M."/>
            <person name="Salzberg S.L."/>
        </authorList>
    </citation>
    <scope>NUCLEOTIDE SEQUENCE [LARGE SCALE GENOMIC DNA]</scope>
    <source>
        <strain evidence="3 4">cv. SW786</strain>
    </source>
</reference>
<protein>
    <recommendedName>
        <fullName evidence="2">Disease resistance R13L4/SHOC-2-like LRR domain-containing protein</fullName>
    </recommendedName>
</protein>
<proteinExistence type="predicted"/>
<dbReference type="Proteomes" id="UP000594261">
    <property type="component" value="Chromosome 3"/>
</dbReference>
<feature type="domain" description="Disease resistance R13L4/SHOC-2-like LRR" evidence="2">
    <location>
        <begin position="17"/>
        <end position="83"/>
    </location>
</feature>
<dbReference type="AlphaFoldDB" id="A0A7N2L3W9"/>
<dbReference type="EMBL" id="LRBV02000003">
    <property type="status" value="NOT_ANNOTATED_CDS"/>
    <property type="molecule type" value="Genomic_DNA"/>
</dbReference>
<evidence type="ECO:0000313" key="4">
    <source>
        <dbReference type="Proteomes" id="UP000594261"/>
    </source>
</evidence>
<dbReference type="Pfam" id="PF23598">
    <property type="entry name" value="LRR_14"/>
    <property type="match status" value="1"/>
</dbReference>
<evidence type="ECO:0000256" key="1">
    <source>
        <dbReference type="ARBA" id="ARBA00022737"/>
    </source>
</evidence>
<sequence>MLVLSFSCYAIAKLPDFLGELIQLRYLDVSHTLIKKLPSSTCSLINLQTLLLSSCLCHRVLPENFGGLVNLRHLDISGTALPEPVLNRDAVVIGNSNMLGS</sequence>
<accession>A0A7N2L3W9</accession>
<dbReference type="EnsemblPlants" id="QL03p001587:mrna">
    <property type="protein sequence ID" value="QL03p001587:mrna:CDS:1"/>
    <property type="gene ID" value="QL03p001587"/>
</dbReference>
<dbReference type="SUPFAM" id="SSF52058">
    <property type="entry name" value="L domain-like"/>
    <property type="match status" value="1"/>
</dbReference>
<dbReference type="OMA" id="FSCYAIA"/>
<dbReference type="Gene3D" id="3.80.10.10">
    <property type="entry name" value="Ribonuclease Inhibitor"/>
    <property type="match status" value="1"/>
</dbReference>
<dbReference type="InParanoid" id="A0A7N2L3W9"/>
<dbReference type="PANTHER" id="PTHR47186">
    <property type="entry name" value="LEUCINE-RICH REPEAT-CONTAINING PROTEIN 57"/>
    <property type="match status" value="1"/>
</dbReference>
<evidence type="ECO:0000313" key="3">
    <source>
        <dbReference type="EnsemblPlants" id="QL03p001587:mrna:CDS:1"/>
    </source>
</evidence>
<keyword evidence="1" id="KW-0677">Repeat</keyword>
<reference evidence="3" key="2">
    <citation type="submission" date="2021-01" db="UniProtKB">
        <authorList>
            <consortium name="EnsemblPlants"/>
        </authorList>
    </citation>
    <scope>IDENTIFICATION</scope>
</reference>
<dbReference type="InterPro" id="IPR032675">
    <property type="entry name" value="LRR_dom_sf"/>
</dbReference>
<evidence type="ECO:0000259" key="2">
    <source>
        <dbReference type="Pfam" id="PF23598"/>
    </source>
</evidence>
<dbReference type="Gramene" id="QL03p001587:mrna">
    <property type="protein sequence ID" value="QL03p001587:mrna:CDS:1"/>
    <property type="gene ID" value="QL03p001587"/>
</dbReference>